<keyword evidence="1" id="KW-0175">Coiled coil</keyword>
<feature type="coiled-coil region" evidence="1">
    <location>
        <begin position="229"/>
        <end position="263"/>
    </location>
</feature>
<organism evidence="2 3">
    <name type="scientific">Gillisia lutea</name>
    <dbReference type="NCBI Taxonomy" id="2909668"/>
    <lineage>
        <taxon>Bacteria</taxon>
        <taxon>Pseudomonadati</taxon>
        <taxon>Bacteroidota</taxon>
        <taxon>Flavobacteriia</taxon>
        <taxon>Flavobacteriales</taxon>
        <taxon>Flavobacteriaceae</taxon>
        <taxon>Gillisia</taxon>
    </lineage>
</organism>
<evidence type="ECO:0000313" key="3">
    <source>
        <dbReference type="Proteomes" id="UP001179363"/>
    </source>
</evidence>
<keyword evidence="3" id="KW-1185">Reference proteome</keyword>
<reference evidence="2" key="1">
    <citation type="submission" date="2022-01" db="EMBL/GenBank/DDBJ databases">
        <title>Gillisia lutea sp. nov., isolated from marine plastic residues from the Malvarosa beach (Valencia, Spain).</title>
        <authorList>
            <person name="Vidal-Verdu A."/>
            <person name="Molina-Menor E."/>
            <person name="Satari L."/>
            <person name="Pascual J."/>
            <person name="Pereto J."/>
            <person name="Porcar M."/>
        </authorList>
    </citation>
    <scope>NUCLEOTIDE SEQUENCE</scope>
    <source>
        <strain evidence="2">M10.2A</strain>
    </source>
</reference>
<sequence>MRYSYEEIYFHFGQYDIFTTVQFQFDSEEYQKYGIRLMGTFRYELEERAELESIIINPEVPRTDKKVKFIPSEIETLTDEQKVELDRDGIQASSISSISTLNLERQNRFSKKGTKEIQNVHNIKAPSFSGWAELYQVQFGFLNRRYNDGEELAPPEKIEYWSLRKRFQIENDKQDYIENVLDVDDKTKKKIRFQELSSKMQDYSISGDEIKEFAKLWIEESDEKDKIINREIQRSSQSLKKVAEEYELELNSLKKICNRFEEKVLLFGKKKVFLNFERFVHIYARHVSETQIGERFALNKTVFQYKFEDILRVIEMVLDSISDEIQAHFESNPNSVFRRMGARSVYIDGHYYRVEIESNGLLKDFHPYNDDDNNTGANIG</sequence>
<proteinExistence type="predicted"/>
<evidence type="ECO:0000256" key="1">
    <source>
        <dbReference type="SAM" id="Coils"/>
    </source>
</evidence>
<dbReference type="RefSeq" id="WP_236134988.1">
    <property type="nucleotide sequence ID" value="NZ_JAKGTH010000014.1"/>
</dbReference>
<dbReference type="EMBL" id="JAKGTH010000014">
    <property type="protein sequence ID" value="MCF4102844.1"/>
    <property type="molecule type" value="Genomic_DNA"/>
</dbReference>
<name>A0ABS9EJ07_9FLAO</name>
<comment type="caution">
    <text evidence="2">The sequence shown here is derived from an EMBL/GenBank/DDBJ whole genome shotgun (WGS) entry which is preliminary data.</text>
</comment>
<accession>A0ABS9EJ07</accession>
<protein>
    <submittedName>
        <fullName evidence="2">Uncharacterized protein</fullName>
    </submittedName>
</protein>
<gene>
    <name evidence="2" type="ORF">L1I30_14290</name>
</gene>
<evidence type="ECO:0000313" key="2">
    <source>
        <dbReference type="EMBL" id="MCF4102844.1"/>
    </source>
</evidence>
<dbReference type="Proteomes" id="UP001179363">
    <property type="component" value="Unassembled WGS sequence"/>
</dbReference>